<feature type="compositionally biased region" description="Basic residues" evidence="1">
    <location>
        <begin position="396"/>
        <end position="405"/>
    </location>
</feature>
<feature type="compositionally biased region" description="Low complexity" evidence="1">
    <location>
        <begin position="476"/>
        <end position="493"/>
    </location>
</feature>
<feature type="region of interest" description="Disordered" evidence="1">
    <location>
        <begin position="355"/>
        <end position="505"/>
    </location>
</feature>
<evidence type="ECO:0000313" key="2">
    <source>
        <dbReference type="EMBL" id="WIA23881.1"/>
    </source>
</evidence>
<protein>
    <submittedName>
        <fullName evidence="2">Uncharacterized protein</fullName>
    </submittedName>
</protein>
<feature type="compositionally biased region" description="Low complexity" evidence="1">
    <location>
        <begin position="443"/>
        <end position="466"/>
    </location>
</feature>
<feature type="compositionally biased region" description="Polar residues" evidence="1">
    <location>
        <begin position="284"/>
        <end position="300"/>
    </location>
</feature>
<reference evidence="2 3" key="1">
    <citation type="submission" date="2023-05" db="EMBL/GenBank/DDBJ databases">
        <title>A 100% complete, gapless, phased diploid assembly of the Scenedesmus obliquus UTEX 3031 genome.</title>
        <authorList>
            <person name="Biondi T.C."/>
            <person name="Hanschen E.R."/>
            <person name="Kwon T."/>
            <person name="Eng W."/>
            <person name="Kruse C.P.S."/>
            <person name="Koehler S.I."/>
            <person name="Kunde Y."/>
            <person name="Gleasner C.D."/>
            <person name="You Mak K.T."/>
            <person name="Polle J."/>
            <person name="Hovde B.T."/>
            <person name="Starkenburg S.R."/>
        </authorList>
    </citation>
    <scope>NUCLEOTIDE SEQUENCE [LARGE SCALE GENOMIC DNA]</scope>
    <source>
        <strain evidence="2 3">DOE0152z</strain>
    </source>
</reference>
<proteinExistence type="predicted"/>
<gene>
    <name evidence="2" type="ORF">OEZ85_013531</name>
</gene>
<sequence>MLFDQELGECIRISYDASQDIKHAEARRAVAVVRIVTAPGEAWRDPHDFHVCVGDGDPPRAMQIEKYLEETKVNVTANGSTRQISAADYLRRKDVNVFQALEMCYRPVMFPNVTAAGIKQTQARIAGQVAVLIAVQLHLLQEGRPETLHSQLAAAAPNGEIPAVLLDKLLPIVQHDQGSVWHSCKPSNGGPLSTRLFAIKLATQQPRCDAMRTVAAVVKAYCADPSKRGTNGITTAIKSVCGKDIALQNLLKAKDGEQQAKQAELQAAQTKLAAVEAQLAEARQQPSTEQTPWHQQQVTSRADGDAQLHSMMAPADSALVPEDVAAEGYAAGGVLPDPPSATLATCRAAAGGLGAPGRGHAEHAQRSIAVSGRAHAAGHGAAGGGGSLRSYGSRQRSSRGRRHGAGRAATAPEATDTMQQQHEAQDDAAGNDGTAGTSRDDAALAVAAGDAVGQPQQQQQQQQQQVEQDDPADGSAGDVAAGEAVRGAAAGTASQGEQEPQDADASQQQLFTTLLGLSQCTSVLSLGCLSVLGAEGTQRLWPAPASAAGEARARQLWEPFIAAVQSFVKEGRQLATEVQLLQQACVVVGIQQLSDDAEACSAAMQLLQSMRRLGTAVADMQRGSVAEPSGSGLQFNAAALSSRMIEGCREMHAALVSHTAELLQLDTAAMPLPAEARERVQAGAWRQLYATATRCL</sequence>
<accession>A0ABY8UUB4</accession>
<dbReference type="EMBL" id="CP126224">
    <property type="protein sequence ID" value="WIA23881.1"/>
    <property type="molecule type" value="Genomic_DNA"/>
</dbReference>
<name>A0ABY8UUB4_TETOB</name>
<feature type="region of interest" description="Disordered" evidence="1">
    <location>
        <begin position="280"/>
        <end position="303"/>
    </location>
</feature>
<keyword evidence="3" id="KW-1185">Reference proteome</keyword>
<evidence type="ECO:0000313" key="3">
    <source>
        <dbReference type="Proteomes" id="UP001244341"/>
    </source>
</evidence>
<evidence type="ECO:0000256" key="1">
    <source>
        <dbReference type="SAM" id="MobiDB-lite"/>
    </source>
</evidence>
<organism evidence="2 3">
    <name type="scientific">Tetradesmus obliquus</name>
    <name type="common">Green alga</name>
    <name type="synonym">Acutodesmus obliquus</name>
    <dbReference type="NCBI Taxonomy" id="3088"/>
    <lineage>
        <taxon>Eukaryota</taxon>
        <taxon>Viridiplantae</taxon>
        <taxon>Chlorophyta</taxon>
        <taxon>core chlorophytes</taxon>
        <taxon>Chlorophyceae</taxon>
        <taxon>CS clade</taxon>
        <taxon>Sphaeropleales</taxon>
        <taxon>Scenedesmaceae</taxon>
        <taxon>Tetradesmus</taxon>
    </lineage>
</organism>
<dbReference type="Proteomes" id="UP001244341">
    <property type="component" value="Chromosome 17b"/>
</dbReference>
<feature type="compositionally biased region" description="Polar residues" evidence="1">
    <location>
        <begin position="494"/>
        <end position="505"/>
    </location>
</feature>